<evidence type="ECO:0008006" key="5">
    <source>
        <dbReference type="Google" id="ProtNLM"/>
    </source>
</evidence>
<reference evidence="3" key="1">
    <citation type="submission" date="2025-08" db="UniProtKB">
        <authorList>
            <consortium name="Ensembl"/>
        </authorList>
    </citation>
    <scope>IDENTIFICATION</scope>
</reference>
<dbReference type="Pfam" id="PF13516">
    <property type="entry name" value="LRR_6"/>
    <property type="match status" value="1"/>
</dbReference>
<dbReference type="InterPro" id="IPR032675">
    <property type="entry name" value="LRR_dom_sf"/>
</dbReference>
<evidence type="ECO:0000256" key="2">
    <source>
        <dbReference type="ARBA" id="ARBA00022737"/>
    </source>
</evidence>
<name>A0A3Q2D4H9_CYPVA</name>
<keyword evidence="1" id="KW-0433">Leucine-rich repeat</keyword>
<evidence type="ECO:0000313" key="3">
    <source>
        <dbReference type="Ensembl" id="ENSCVAP00000013204.1"/>
    </source>
</evidence>
<accession>A0A3Q2D4H9</accession>
<dbReference type="Ensembl" id="ENSCVAT00000030635.1">
    <property type="protein sequence ID" value="ENSCVAP00000013204.1"/>
    <property type="gene ID" value="ENSCVAG00000015670.1"/>
</dbReference>
<protein>
    <recommendedName>
        <fullName evidence="5">NACHT LRR and PYD domain-containing protein</fullName>
    </recommendedName>
</protein>
<dbReference type="InterPro" id="IPR001611">
    <property type="entry name" value="Leu-rich_rpt"/>
</dbReference>
<keyword evidence="4" id="KW-1185">Reference proteome</keyword>
<dbReference type="Gene3D" id="3.80.10.10">
    <property type="entry name" value="Ribonuclease Inhibitor"/>
    <property type="match status" value="1"/>
</dbReference>
<dbReference type="GeneTree" id="ENSGT01150000287156"/>
<reference evidence="3" key="2">
    <citation type="submission" date="2025-09" db="UniProtKB">
        <authorList>
            <consortium name="Ensembl"/>
        </authorList>
    </citation>
    <scope>IDENTIFICATION</scope>
</reference>
<evidence type="ECO:0000313" key="4">
    <source>
        <dbReference type="Proteomes" id="UP000265020"/>
    </source>
</evidence>
<evidence type="ECO:0000256" key="1">
    <source>
        <dbReference type="ARBA" id="ARBA00022614"/>
    </source>
</evidence>
<dbReference type="STRING" id="28743.ENSCVAP00000013204"/>
<dbReference type="SUPFAM" id="SSF52047">
    <property type="entry name" value="RNI-like"/>
    <property type="match status" value="1"/>
</dbReference>
<dbReference type="Proteomes" id="UP000265020">
    <property type="component" value="Unassembled WGS sequence"/>
</dbReference>
<dbReference type="InterPro" id="IPR051261">
    <property type="entry name" value="NLR"/>
</dbReference>
<proteinExistence type="predicted"/>
<sequence length="76" mass="8537">NRKNLQQNQTQCERPSAELLQHVFYSLFRLNWCILSEIGCASLVSALKSNPSHLTELNLSCNDLEDDGVKCKTAKA</sequence>
<keyword evidence="2" id="KW-0677">Repeat</keyword>
<dbReference type="OMA" id="KASHIFY"/>
<dbReference type="AlphaFoldDB" id="A0A3Q2D4H9"/>
<dbReference type="PANTHER" id="PTHR24106">
    <property type="entry name" value="NACHT, LRR AND CARD DOMAINS-CONTAINING"/>
    <property type="match status" value="1"/>
</dbReference>
<organism evidence="3 4">
    <name type="scientific">Cyprinodon variegatus</name>
    <name type="common">Sheepshead minnow</name>
    <dbReference type="NCBI Taxonomy" id="28743"/>
    <lineage>
        <taxon>Eukaryota</taxon>
        <taxon>Metazoa</taxon>
        <taxon>Chordata</taxon>
        <taxon>Craniata</taxon>
        <taxon>Vertebrata</taxon>
        <taxon>Euteleostomi</taxon>
        <taxon>Actinopterygii</taxon>
        <taxon>Neopterygii</taxon>
        <taxon>Teleostei</taxon>
        <taxon>Neoteleostei</taxon>
        <taxon>Acanthomorphata</taxon>
        <taxon>Ovalentaria</taxon>
        <taxon>Atherinomorphae</taxon>
        <taxon>Cyprinodontiformes</taxon>
        <taxon>Cyprinodontidae</taxon>
        <taxon>Cyprinodon</taxon>
    </lineage>
</organism>